<keyword evidence="5" id="KW-1185">Reference proteome</keyword>
<organism evidence="4 5">
    <name type="scientific">Photobacterium leiognathi</name>
    <dbReference type="NCBI Taxonomy" id="553611"/>
    <lineage>
        <taxon>Bacteria</taxon>
        <taxon>Pseudomonadati</taxon>
        <taxon>Pseudomonadota</taxon>
        <taxon>Gammaproteobacteria</taxon>
        <taxon>Vibrionales</taxon>
        <taxon>Vibrionaceae</taxon>
        <taxon>Photobacterium</taxon>
    </lineage>
</organism>
<evidence type="ECO:0000256" key="1">
    <source>
        <dbReference type="ARBA" id="ARBA00034120"/>
    </source>
</evidence>
<evidence type="ECO:0000313" key="4">
    <source>
        <dbReference type="EMBL" id="PSV83969.1"/>
    </source>
</evidence>
<name>A0ABX5GHA4_PHOLE</name>
<dbReference type="InterPro" id="IPR000477">
    <property type="entry name" value="RT_dom"/>
</dbReference>
<dbReference type="Proteomes" id="UP000241566">
    <property type="component" value="Unassembled WGS sequence"/>
</dbReference>
<dbReference type="InterPro" id="IPR043502">
    <property type="entry name" value="DNA/RNA_pol_sf"/>
</dbReference>
<keyword evidence="2" id="KW-0175">Coiled coil</keyword>
<protein>
    <recommendedName>
        <fullName evidence="3">Reverse transcriptase domain-containing protein</fullName>
    </recommendedName>
</protein>
<evidence type="ECO:0000256" key="2">
    <source>
        <dbReference type="SAM" id="Coils"/>
    </source>
</evidence>
<proteinExistence type="inferred from homology"/>
<dbReference type="NCBIfam" id="NF041746">
    <property type="entry name" value="Drt2"/>
    <property type="match status" value="1"/>
</dbReference>
<dbReference type="InterPro" id="IPR051083">
    <property type="entry name" value="GrpII_Intron_Splice-Mob/Def"/>
</dbReference>
<dbReference type="RefSeq" id="WP_045064882.1">
    <property type="nucleotide sequence ID" value="NZ_CP131599.1"/>
</dbReference>
<gene>
    <name evidence="4" type="ORF">CTM94_07160</name>
</gene>
<comment type="similarity">
    <text evidence="1">Belongs to the bacterial reverse transcriptase family.</text>
</comment>
<dbReference type="Pfam" id="PF00078">
    <property type="entry name" value="RVT_1"/>
    <property type="match status" value="1"/>
</dbReference>
<dbReference type="CDD" id="cd01651">
    <property type="entry name" value="RT_G2_intron"/>
    <property type="match status" value="1"/>
</dbReference>
<accession>A0ABX5GHA4</accession>
<evidence type="ECO:0000259" key="3">
    <source>
        <dbReference type="PROSITE" id="PS50878"/>
    </source>
</evidence>
<dbReference type="PROSITE" id="PS50878">
    <property type="entry name" value="RT_POL"/>
    <property type="match status" value="1"/>
</dbReference>
<dbReference type="PANTHER" id="PTHR34047">
    <property type="entry name" value="NUCLEAR INTRON MATURASE 1, MITOCHONDRIAL-RELATED"/>
    <property type="match status" value="1"/>
</dbReference>
<dbReference type="SUPFAM" id="SSF56672">
    <property type="entry name" value="DNA/RNA polymerases"/>
    <property type="match status" value="1"/>
</dbReference>
<feature type="domain" description="Reverse transcriptase" evidence="3">
    <location>
        <begin position="1"/>
        <end position="329"/>
    </location>
</feature>
<dbReference type="PANTHER" id="PTHR34047:SF8">
    <property type="entry name" value="PROTEIN YKFC"/>
    <property type="match status" value="1"/>
</dbReference>
<dbReference type="EMBL" id="PYOI01000008">
    <property type="protein sequence ID" value="PSV83969.1"/>
    <property type="molecule type" value="Genomic_DNA"/>
</dbReference>
<feature type="coiled-coil region" evidence="2">
    <location>
        <begin position="285"/>
        <end position="312"/>
    </location>
</feature>
<comment type="caution">
    <text evidence="4">The sequence shown here is derived from an EMBL/GenBank/DDBJ whole genome shotgun (WGS) entry which is preliminary data.</text>
</comment>
<sequence>MKILIKDWFKPRKYIHFDLPINSKKASKIVTDSEVVAKHAFYPLINYDIVINKITKNPITKNIMVLEPKPRPISYPAHIDSHIYSYYSKILNYKYEKMIKENGLSDSILAFRTLGKSNIDFSLNAFNEIKKLGECSAVALDITKFFDTLDHETLKLKWCNLLDVKRLPNDHYNIFKSITKYSKVKKEDLYKALGISLNNPNKKRRRICEPHDFRGIVRKYKLIKVHKDSFGIPQGTPLSAMLSNIYMFDFDLKMNSFITQFGGKYFRYCDDILFIIPTEYKNIVEQTASIEIENLKLELNKKKTEIRNFQFKDNKLKSDKPLQYLGFIFDGKEIYIRSSSLAIYSSRMHKGVRLAKNTMIKYNKIRRANQEEERLIFKRKLYSRYSHLGKRNFITYGYSAAKKMNSSSIRRQLSPLFGRLNSEINKI</sequence>
<reference evidence="4 5" key="1">
    <citation type="submission" date="2018-01" db="EMBL/GenBank/DDBJ databases">
        <title>Whole genome sequencing of Histamine producing bacteria.</title>
        <authorList>
            <person name="Butler K."/>
        </authorList>
    </citation>
    <scope>NUCLEOTIDE SEQUENCE [LARGE SCALE GENOMIC DNA]</scope>
    <source>
        <strain evidence="4 5">ATCC 25521</strain>
    </source>
</reference>
<evidence type="ECO:0000313" key="5">
    <source>
        <dbReference type="Proteomes" id="UP000241566"/>
    </source>
</evidence>